<keyword evidence="4 18" id="KW-1003">Cell membrane</keyword>
<comment type="subcellular location">
    <subcellularLocation>
        <location evidence="1">Cell inner membrane</location>
        <topology evidence="1">Multi-pass membrane protein</topology>
    </subcellularLocation>
    <subcellularLocation>
        <location evidence="18">Cell membrane</location>
        <topology evidence="18">Multi-pass membrane protein</topology>
    </subcellularLocation>
</comment>
<dbReference type="PANTHER" id="PTHR48090">
    <property type="entry name" value="UNDECAPRENYL-PHOSPHATE 4-DEOXY-4-FORMAMIDO-L-ARABINOSE TRANSFERASE-RELATED"/>
    <property type="match status" value="1"/>
</dbReference>
<dbReference type="PANTHER" id="PTHR48090:SF3">
    <property type="entry name" value="UNDECAPRENYL-PHOSPHATE 4-DEOXY-4-FORMAMIDO-L-ARABINOSE TRANSFERASE"/>
    <property type="match status" value="1"/>
</dbReference>
<dbReference type="InterPro" id="IPR001173">
    <property type="entry name" value="Glyco_trans_2-like"/>
</dbReference>
<keyword evidence="15 18" id="KW-0046">Antibiotic resistance</keyword>
<comment type="pathway">
    <text evidence="17 18">Glycolipid biosynthesis; 4-amino-4-deoxy-alpha-L-arabinose undecaprenyl phosphate biosynthesis; 4-amino-4-deoxy-alpha-L-arabinose undecaprenyl phosphate from UDP-4-deoxy-4-formamido-beta-L-arabinose and undecaprenyl phosphate: step 1/2.</text>
</comment>
<evidence type="ECO:0000256" key="7">
    <source>
        <dbReference type="ARBA" id="ARBA00022556"/>
    </source>
</evidence>
<evidence type="ECO:0000256" key="12">
    <source>
        <dbReference type="ARBA" id="ARBA00022989"/>
    </source>
</evidence>
<dbReference type="InterPro" id="IPR022857">
    <property type="entry name" value="ArnC_tfrase"/>
</dbReference>
<accession>A0A0H5LSU0</accession>
<dbReference type="GO" id="GO:0009245">
    <property type="term" value="P:lipid A biosynthetic process"/>
    <property type="evidence" value="ECO:0007669"/>
    <property type="project" value="UniProtKB-UniRule"/>
</dbReference>
<dbReference type="InterPro" id="IPR029044">
    <property type="entry name" value="Nucleotide-diphossugar_trans"/>
</dbReference>
<feature type="transmembrane region" description="Helical" evidence="18">
    <location>
        <begin position="289"/>
        <end position="311"/>
    </location>
</feature>
<keyword evidence="7 18" id="KW-0441">Lipid A biosynthesis</keyword>
<keyword evidence="14 18" id="KW-0472">Membrane</keyword>
<dbReference type="Proteomes" id="UP000043316">
    <property type="component" value="Unassembled WGS sequence"/>
</dbReference>
<feature type="domain" description="Glycosyltransferase 2-like" evidence="19">
    <location>
        <begin position="27"/>
        <end position="189"/>
    </location>
</feature>
<dbReference type="SUPFAM" id="SSF53448">
    <property type="entry name" value="Nucleotide-diphospho-sugar transferases"/>
    <property type="match status" value="1"/>
</dbReference>
<dbReference type="FunFam" id="3.90.550.10:FF:000019">
    <property type="entry name" value="Undecaprenyl-phosphate 4-deoxy-4-formamido-L-arabinose transferase"/>
    <property type="match status" value="1"/>
</dbReference>
<gene>
    <name evidence="20" type="primary">pmrF_1</name>
    <name evidence="18" type="synonym">arnC</name>
    <name evidence="20" type="ORF">ERS008476_00918</name>
</gene>
<comment type="similarity">
    <text evidence="3 18">Belongs to the glycosyltransferase 2 family.</text>
</comment>
<keyword evidence="11 18" id="KW-0448">Lipopolysaccharide biosynthesis</keyword>
<dbReference type="GO" id="GO:0036108">
    <property type="term" value="P:4-amino-4-deoxy-alpha-L-arabinopyranosyl undecaprenyl phosphate biosynthetic process"/>
    <property type="evidence" value="ECO:0007669"/>
    <property type="project" value="UniProtKB-UniRule"/>
</dbReference>
<sequence length="343" mass="38148">MLIGWLMHSQRLWGHTVSQNEAIKKVSIVIPVYNEQESLPALIARTSAACQQLTQPYEIILVDDGSNDSSGDILTAAANEPDSCIIAVLLNRNYGQHSAIMAGFNQVSGDLVITLDADLQNPPEEIPRLVTVAEEGYDVVGTVRSNRQDSLFRKTASRMINMMIQRATGKSMGDYGCMLRAYRRHIVEAMLHCHERSTFIPILANTFARRTTEITVHHAEREFGDSKYSLMKLINLMYDLITCLTTTPLRLLSLVGSVIALSGFTLAVLLVVLRLVFGPEWAGGGVFTLFAVLFMFIGAQFVGMGLLGEYIGRIYNDVRARPRYFIQKVVGGEQTENNQEVEK</sequence>
<evidence type="ECO:0000259" key="19">
    <source>
        <dbReference type="Pfam" id="PF00535"/>
    </source>
</evidence>
<dbReference type="UniPathway" id="UPA00030"/>
<comment type="pathway">
    <text evidence="2 18">Bacterial outer membrane biogenesis; lipopolysaccharide biosynthesis.</text>
</comment>
<evidence type="ECO:0000256" key="2">
    <source>
        <dbReference type="ARBA" id="ARBA00004756"/>
    </source>
</evidence>
<keyword evidence="9 18" id="KW-0808">Transferase</keyword>
<keyword evidence="13 18" id="KW-0443">Lipid metabolism</keyword>
<evidence type="ECO:0000256" key="14">
    <source>
        <dbReference type="ARBA" id="ARBA00023136"/>
    </source>
</evidence>
<dbReference type="Gene3D" id="3.90.550.10">
    <property type="entry name" value="Spore Coat Polysaccharide Biosynthesis Protein SpsA, Chain A"/>
    <property type="match status" value="1"/>
</dbReference>
<dbReference type="GO" id="GO:0046677">
    <property type="term" value="P:response to antibiotic"/>
    <property type="evidence" value="ECO:0007669"/>
    <property type="project" value="UniProtKB-KW"/>
</dbReference>
<keyword evidence="6" id="KW-0997">Cell inner membrane</keyword>
<evidence type="ECO:0000256" key="4">
    <source>
        <dbReference type="ARBA" id="ARBA00022475"/>
    </source>
</evidence>
<evidence type="ECO:0000256" key="6">
    <source>
        <dbReference type="ARBA" id="ARBA00022519"/>
    </source>
</evidence>
<protein>
    <recommendedName>
        <fullName evidence="18">Undecaprenyl-phosphate 4-deoxy-4-formamido-L-arabinose transferase</fullName>
        <ecNumber evidence="18">2.4.2.53</ecNumber>
    </recommendedName>
    <alternativeName>
        <fullName evidence="18">Undecaprenyl-phosphate Ara4FN transferase</fullName>
        <shortName evidence="18">Ara4FN transferase</shortName>
    </alternativeName>
</protein>
<comment type="catalytic activity">
    <reaction evidence="16 18">
        <text>UDP-4-deoxy-4-formamido-beta-L-arabinose + di-trans,octa-cis-undecaprenyl phosphate = 4-deoxy-4-formamido-alpha-L-arabinopyranosyl di-trans,octa-cis-undecaprenyl phosphate + UDP</text>
        <dbReference type="Rhea" id="RHEA:27722"/>
        <dbReference type="ChEBI" id="CHEBI:58223"/>
        <dbReference type="ChEBI" id="CHEBI:58709"/>
        <dbReference type="ChEBI" id="CHEBI:58909"/>
        <dbReference type="ChEBI" id="CHEBI:60392"/>
        <dbReference type="EC" id="2.4.2.53"/>
    </reaction>
</comment>
<evidence type="ECO:0000256" key="16">
    <source>
        <dbReference type="ARBA" id="ARBA00052993"/>
    </source>
</evidence>
<dbReference type="CDD" id="cd04187">
    <property type="entry name" value="DPM1_like_bac"/>
    <property type="match status" value="1"/>
</dbReference>
<keyword evidence="12 18" id="KW-1133">Transmembrane helix</keyword>
<dbReference type="GO" id="GO:0009103">
    <property type="term" value="P:lipopolysaccharide biosynthetic process"/>
    <property type="evidence" value="ECO:0007669"/>
    <property type="project" value="UniProtKB-UniRule"/>
</dbReference>
<dbReference type="Pfam" id="PF00535">
    <property type="entry name" value="Glycos_transf_2"/>
    <property type="match status" value="1"/>
</dbReference>
<evidence type="ECO:0000256" key="15">
    <source>
        <dbReference type="ARBA" id="ARBA00023251"/>
    </source>
</evidence>
<evidence type="ECO:0000313" key="21">
    <source>
        <dbReference type="Proteomes" id="UP000043316"/>
    </source>
</evidence>
<evidence type="ECO:0000256" key="1">
    <source>
        <dbReference type="ARBA" id="ARBA00004429"/>
    </source>
</evidence>
<dbReference type="InterPro" id="IPR050256">
    <property type="entry name" value="Glycosyltransferase_2"/>
</dbReference>
<dbReference type="GO" id="GO:0016780">
    <property type="term" value="F:phosphotransferase activity, for other substituted phosphate groups"/>
    <property type="evidence" value="ECO:0007669"/>
    <property type="project" value="UniProtKB-UniRule"/>
</dbReference>
<dbReference type="GO" id="GO:0005886">
    <property type="term" value="C:plasma membrane"/>
    <property type="evidence" value="ECO:0007669"/>
    <property type="project" value="UniProtKB-SubCell"/>
</dbReference>
<keyword evidence="10 18" id="KW-0812">Transmembrane</keyword>
<reference evidence="21" key="1">
    <citation type="submission" date="2015-03" db="EMBL/GenBank/DDBJ databases">
        <authorList>
            <consortium name="Pathogen Informatics"/>
        </authorList>
    </citation>
    <scope>NUCLEOTIDE SEQUENCE [LARGE SCALE GENOMIC DNA]</scope>
    <source>
        <strain evidence="21">R148</strain>
    </source>
</reference>
<evidence type="ECO:0000256" key="3">
    <source>
        <dbReference type="ARBA" id="ARBA00006739"/>
    </source>
</evidence>
<feature type="transmembrane region" description="Helical" evidence="18">
    <location>
        <begin position="251"/>
        <end position="277"/>
    </location>
</feature>
<dbReference type="NCBIfam" id="NF007986">
    <property type="entry name" value="PRK10714.1"/>
    <property type="match status" value="1"/>
</dbReference>
<dbReference type="EMBL" id="CWJI01000001">
    <property type="protein sequence ID" value="CRY54007.1"/>
    <property type="molecule type" value="Genomic_DNA"/>
</dbReference>
<proteinExistence type="inferred from homology"/>
<evidence type="ECO:0000256" key="13">
    <source>
        <dbReference type="ARBA" id="ARBA00023098"/>
    </source>
</evidence>
<dbReference type="GO" id="GO:0099621">
    <property type="term" value="F:undecaprenyl-phosphate 4-deoxy-4-formamido-L-arabinose transferase activity"/>
    <property type="evidence" value="ECO:0007669"/>
    <property type="project" value="UniProtKB-EC"/>
</dbReference>
<dbReference type="EC" id="2.4.2.53" evidence="18"/>
<evidence type="ECO:0000256" key="9">
    <source>
        <dbReference type="ARBA" id="ARBA00022679"/>
    </source>
</evidence>
<evidence type="ECO:0000256" key="5">
    <source>
        <dbReference type="ARBA" id="ARBA00022516"/>
    </source>
</evidence>
<evidence type="ECO:0000256" key="8">
    <source>
        <dbReference type="ARBA" id="ARBA00022676"/>
    </source>
</evidence>
<dbReference type="UniPathway" id="UPA00036">
    <property type="reaction ID" value="UER00495"/>
</dbReference>
<evidence type="ECO:0000256" key="11">
    <source>
        <dbReference type="ARBA" id="ARBA00022985"/>
    </source>
</evidence>
<evidence type="ECO:0000256" key="17">
    <source>
        <dbReference type="ARBA" id="ARBA00060679"/>
    </source>
</evidence>
<evidence type="ECO:0000256" key="18">
    <source>
        <dbReference type="HAMAP-Rule" id="MF_01164"/>
    </source>
</evidence>
<dbReference type="AlphaFoldDB" id="A0A0H5LSU0"/>
<keyword evidence="5 18" id="KW-0444">Lipid biosynthesis</keyword>
<evidence type="ECO:0000256" key="10">
    <source>
        <dbReference type="ARBA" id="ARBA00022692"/>
    </source>
</evidence>
<name>A0A0H5LSU0_YERIN</name>
<organism evidence="20 21">
    <name type="scientific">Yersinia intermedia</name>
    <dbReference type="NCBI Taxonomy" id="631"/>
    <lineage>
        <taxon>Bacteria</taxon>
        <taxon>Pseudomonadati</taxon>
        <taxon>Pseudomonadota</taxon>
        <taxon>Gammaproteobacteria</taxon>
        <taxon>Enterobacterales</taxon>
        <taxon>Yersiniaceae</taxon>
        <taxon>Yersinia</taxon>
    </lineage>
</organism>
<dbReference type="HAMAP" id="MF_01164">
    <property type="entry name" value="ArnC_transfer"/>
    <property type="match status" value="1"/>
</dbReference>
<evidence type="ECO:0000313" key="20">
    <source>
        <dbReference type="EMBL" id="CRY54007.1"/>
    </source>
</evidence>
<comment type="function">
    <text evidence="18">Catalyzes the transfer of 4-deoxy-4-formamido-L-arabinose from UDP to undecaprenyl phosphate. The modified arabinose is attached to lipid A and is required for resistance to polymyxin and cationic antimicrobial peptides.</text>
</comment>
<keyword evidence="8 18" id="KW-0328">Glycosyltransferase</keyword>